<reference evidence="3" key="1">
    <citation type="journal article" date="2014" name="Int. J. Syst. Evol. Microbiol.">
        <title>Complete genome sequence of Corynebacterium casei LMG S-19264T (=DSM 44701T), isolated from a smear-ripened cheese.</title>
        <authorList>
            <consortium name="US DOE Joint Genome Institute (JGI-PGF)"/>
            <person name="Walter F."/>
            <person name="Albersmeier A."/>
            <person name="Kalinowski J."/>
            <person name="Ruckert C."/>
        </authorList>
    </citation>
    <scope>NUCLEOTIDE SEQUENCE</scope>
    <source>
        <strain evidence="3">CCM 8711</strain>
    </source>
</reference>
<proteinExistence type="predicted"/>
<organism evidence="3 4">
    <name type="scientific">Mucilaginibacter galii</name>
    <dbReference type="NCBI Taxonomy" id="2005073"/>
    <lineage>
        <taxon>Bacteria</taxon>
        <taxon>Pseudomonadati</taxon>
        <taxon>Bacteroidota</taxon>
        <taxon>Sphingobacteriia</taxon>
        <taxon>Sphingobacteriales</taxon>
        <taxon>Sphingobacteriaceae</taxon>
        <taxon>Mucilaginibacter</taxon>
    </lineage>
</organism>
<keyword evidence="2" id="KW-1133">Transmembrane helix</keyword>
<keyword evidence="2" id="KW-0812">Transmembrane</keyword>
<evidence type="ECO:0000313" key="4">
    <source>
        <dbReference type="Proteomes" id="UP000662074"/>
    </source>
</evidence>
<dbReference type="EMBL" id="BMDO01000002">
    <property type="protein sequence ID" value="GGI49992.1"/>
    <property type="molecule type" value="Genomic_DNA"/>
</dbReference>
<feature type="transmembrane region" description="Helical" evidence="2">
    <location>
        <begin position="80"/>
        <end position="101"/>
    </location>
</feature>
<dbReference type="Proteomes" id="UP000662074">
    <property type="component" value="Unassembled WGS sequence"/>
</dbReference>
<evidence type="ECO:0000256" key="2">
    <source>
        <dbReference type="SAM" id="Phobius"/>
    </source>
</evidence>
<accession>A0A917J8D2</accession>
<comment type="caution">
    <text evidence="3">The sequence shown here is derived from an EMBL/GenBank/DDBJ whole genome shotgun (WGS) entry which is preliminary data.</text>
</comment>
<protein>
    <submittedName>
        <fullName evidence="3">Uncharacterized protein</fullName>
    </submittedName>
</protein>
<evidence type="ECO:0000256" key="1">
    <source>
        <dbReference type="SAM" id="MobiDB-lite"/>
    </source>
</evidence>
<gene>
    <name evidence="3" type="ORF">GCM10011425_12040</name>
</gene>
<keyword evidence="4" id="KW-1185">Reference proteome</keyword>
<dbReference type="RefSeq" id="WP_188414760.1">
    <property type="nucleotide sequence ID" value="NZ_BMDO01000002.1"/>
</dbReference>
<dbReference type="AlphaFoldDB" id="A0A917J8D2"/>
<evidence type="ECO:0000313" key="3">
    <source>
        <dbReference type="EMBL" id="GGI49992.1"/>
    </source>
</evidence>
<reference evidence="3" key="2">
    <citation type="submission" date="2020-09" db="EMBL/GenBank/DDBJ databases">
        <authorList>
            <person name="Sun Q."/>
            <person name="Sedlacek I."/>
        </authorList>
    </citation>
    <scope>NUCLEOTIDE SEQUENCE</scope>
    <source>
        <strain evidence="3">CCM 8711</strain>
    </source>
</reference>
<name>A0A917J8D2_9SPHI</name>
<feature type="region of interest" description="Disordered" evidence="1">
    <location>
        <begin position="14"/>
        <end position="35"/>
    </location>
</feature>
<keyword evidence="2" id="KW-0472">Membrane</keyword>
<sequence length="108" mass="12158">MENYVASLVNLEQSQTAAKSAPVNRSKGEQLSPEQMKELSFREHALMTIAEAMIMIRQGTEPEAVQKRHMLKINSLYNRYMLSLIMFGSLPGVVKLMHMIISSTPTCT</sequence>